<name>A0ABY4EHX3_9BACI</name>
<feature type="domain" description="Helicase C-terminal" evidence="1">
    <location>
        <begin position="807"/>
        <end position="974"/>
    </location>
</feature>
<dbReference type="GO" id="GO:0004386">
    <property type="term" value="F:helicase activity"/>
    <property type="evidence" value="ECO:0007669"/>
    <property type="project" value="UniProtKB-KW"/>
</dbReference>
<keyword evidence="2" id="KW-0347">Helicase</keyword>
<dbReference type="SUPFAM" id="SSF52540">
    <property type="entry name" value="P-loop containing nucleoside triphosphate hydrolases"/>
    <property type="match status" value="2"/>
</dbReference>
<dbReference type="InterPro" id="IPR001650">
    <property type="entry name" value="Helicase_C-like"/>
</dbReference>
<keyword evidence="2" id="KW-0547">Nucleotide-binding</keyword>
<keyword evidence="2" id="KW-0067">ATP-binding</keyword>
<keyword evidence="3" id="KW-1185">Reference proteome</keyword>
<dbReference type="Proteomes" id="UP000831787">
    <property type="component" value="Chromosome"/>
</dbReference>
<protein>
    <submittedName>
        <fullName evidence="2">DISARM system helicase DrmA</fullName>
    </submittedName>
</protein>
<reference evidence="2 3" key="1">
    <citation type="submission" date="2022-04" db="EMBL/GenBank/DDBJ databases">
        <title>Halobacillus sp. isolated from saltern.</title>
        <authorList>
            <person name="Won M."/>
            <person name="Lee C.-M."/>
            <person name="Woen H.-Y."/>
            <person name="Kwon S.-W."/>
        </authorList>
    </citation>
    <scope>NUCLEOTIDE SEQUENCE [LARGE SCALE GENOMIC DNA]</scope>
    <source>
        <strain evidence="2 3">SSBR10-3</strain>
    </source>
</reference>
<dbReference type="RefSeq" id="WP_244709718.1">
    <property type="nucleotide sequence ID" value="NZ_CP095073.1"/>
</dbReference>
<dbReference type="Gene3D" id="3.40.50.300">
    <property type="entry name" value="P-loop containing nucleotide triphosphate hydrolases"/>
    <property type="match status" value="2"/>
</dbReference>
<dbReference type="Pfam" id="PF00271">
    <property type="entry name" value="Helicase_C"/>
    <property type="match status" value="1"/>
</dbReference>
<dbReference type="PROSITE" id="PS51194">
    <property type="entry name" value="HELICASE_CTER"/>
    <property type="match status" value="1"/>
</dbReference>
<keyword evidence="2" id="KW-0378">Hydrolase</keyword>
<sequence>MSKEKRENYKEVRKIVLDELKRDLIGPSYDQPDIITEPPTQSYLTGILFPLESAFEQEEEEELEDAFHMGEENLKSIEKGEYNPTEDDNEKGIEKNKTFKQQNSIGVKFYVMDTVKEINVKCAWGKYNKDKKFIEEKDKEIPIWVREISTSIHQIDIENYKEPIEVSSGVYLILKKMRIKETNNLLVSIFLVNRNIDKNSNNALYQVSMELSHDSGEKIFLSENNARKDTSNFDEFLYRNKPVFAKGFGCAVEWDDYDSTYARKLKTEFIPGHEVASMSTELPYDENFGDVSDDYFSIKQLAEERDRDVVIEKLTNLADRYENWIEILPLKEVEDQCSAKKSIEQCYDSLSRIREGIKILGENEDAFNAFVFMNEVMHTQISMKNFAKNKESRSLEEELTKENFSWRPFQLAFILLNLSGIVKPNSEDREIVDLLWFPTGGGKTEAYLGIAAFLLGFRRIDSKNNQEYNKDGGVTIILRYTLRLLTTQQRDRLMRVICASEYIRAKRVNSKVPMGNSEFSIGFWVGGQVTTNKFKDLKESNYQTVSKVSAEYKKLEKQVIECPCCGTKEPLYKFLPNRDTSTEKFGLRIYCRNTNCYYSNHHIPVYLIDEEIYRRTPSVIISTVDKFARLPWDEKTGALFGKVNRYCDKCGYIAQGEDHPSFHRNPSAKVMDVKPFYPPELIIQDELHLITGPLGTIYGAYETAIEELCTVKSNGESIKPKYVAATATIKNADEQVKRIFGRTESRQFPPAGLEIEDSFFGREISVKDNPFRLYSGICVSGQSMKTVLLRVYAVLLQVTENLLDDPKYKDYIDPYRTLIGYFNSVRELGGAVRLLDDDIRKRIQTLQKKYRYPKQRFINRNEELTSRIPSYKIPKVLELLDREVGNNELDVALATNMISVGMDVDRLGLMVITGQPKQTSEYIQASSRVGRNKPGLVVTIYNPYRPRDLSHYQNFKGYHSRLYHYVEGTTATPFASRARDRSLHAIAVSVLRITESLLAKNEDAGNVRNIDLGFLRNLISERVKVVDSRSRVDTINDLNRFFDGWIHLSSVHENLQYYFYPNSKYARVNNLIRLLGRYSEKKEKHEKQTLDSMRQIEGTSKLYVYEGWINDEE</sequence>
<evidence type="ECO:0000313" key="2">
    <source>
        <dbReference type="EMBL" id="UOQ44065.1"/>
    </source>
</evidence>
<dbReference type="EMBL" id="CP095073">
    <property type="protein sequence ID" value="UOQ44065.1"/>
    <property type="molecule type" value="Genomic_DNA"/>
</dbReference>
<gene>
    <name evidence="2" type="primary">drmA</name>
    <name evidence="2" type="ORF">MUN89_19715</name>
</gene>
<dbReference type="NCBIfam" id="NF038325">
    <property type="entry name" value="DISARM_DrmAS"/>
    <property type="match status" value="1"/>
</dbReference>
<proteinExistence type="predicted"/>
<evidence type="ECO:0000259" key="1">
    <source>
        <dbReference type="PROSITE" id="PS51194"/>
    </source>
</evidence>
<organism evidence="2 3">
    <name type="scientific">Halobacillus salinarum</name>
    <dbReference type="NCBI Taxonomy" id="2932257"/>
    <lineage>
        <taxon>Bacteria</taxon>
        <taxon>Bacillati</taxon>
        <taxon>Bacillota</taxon>
        <taxon>Bacilli</taxon>
        <taxon>Bacillales</taxon>
        <taxon>Bacillaceae</taxon>
        <taxon>Halobacillus</taxon>
    </lineage>
</organism>
<accession>A0ABY4EHX3</accession>
<evidence type="ECO:0000313" key="3">
    <source>
        <dbReference type="Proteomes" id="UP000831787"/>
    </source>
</evidence>
<dbReference type="InterPro" id="IPR027417">
    <property type="entry name" value="P-loop_NTPase"/>
</dbReference>